<dbReference type="SUPFAM" id="SSF50978">
    <property type="entry name" value="WD40 repeat-like"/>
    <property type="match status" value="1"/>
</dbReference>
<gene>
    <name evidence="5" type="ORF">DC041_0008142</name>
</gene>
<dbReference type="GO" id="GO:0043005">
    <property type="term" value="C:neuron projection"/>
    <property type="evidence" value="ECO:0007669"/>
    <property type="project" value="TreeGrafter"/>
</dbReference>
<keyword evidence="6" id="KW-1185">Reference proteome</keyword>
<feature type="domain" description="Ciliary BBSome complex subunit 2 middle region" evidence="3">
    <location>
        <begin position="143"/>
        <end position="244"/>
    </location>
</feature>
<proteinExistence type="predicted"/>
<evidence type="ECO:0000313" key="5">
    <source>
        <dbReference type="EMBL" id="RTG86988.1"/>
    </source>
</evidence>
<feature type="region of interest" description="Disordered" evidence="1">
    <location>
        <begin position="582"/>
        <end position="601"/>
    </location>
</feature>
<dbReference type="InterPro" id="IPR055379">
    <property type="entry name" value="BBS2_pf_dom"/>
</dbReference>
<dbReference type="GO" id="GO:0034464">
    <property type="term" value="C:BBSome"/>
    <property type="evidence" value="ECO:0007669"/>
    <property type="project" value="InterPro"/>
</dbReference>
<protein>
    <submittedName>
        <fullName evidence="5">Bardet-Biedl syndrome 2 protein</fullName>
    </submittedName>
</protein>
<reference evidence="5 6" key="1">
    <citation type="journal article" date="2019" name="PLoS Pathog.">
        <title>Genome sequence of the bovine parasite Schistosoma bovis Tanzania.</title>
        <authorList>
            <person name="Oey H."/>
            <person name="Zakrzewski M."/>
            <person name="Gobert G."/>
            <person name="Gravermann K."/>
            <person name="Stoye J."/>
            <person name="Jones M."/>
            <person name="Mcmanus D."/>
            <person name="Krause L."/>
        </authorList>
    </citation>
    <scope>NUCLEOTIDE SEQUENCE [LARGE SCALE GENOMIC DNA]</scope>
    <source>
        <strain evidence="5 6">TAN1997</strain>
    </source>
</reference>
<evidence type="ECO:0000256" key="1">
    <source>
        <dbReference type="SAM" id="MobiDB-lite"/>
    </source>
</evidence>
<dbReference type="PANTHER" id="PTHR32465">
    <property type="entry name" value="BARDET-BIEDL SYNDROME 2 PROTEIN"/>
    <property type="match status" value="1"/>
</dbReference>
<accession>A0A430QH25</accession>
<dbReference type="InterPro" id="IPR036322">
    <property type="entry name" value="WD40_repeat_dom_sf"/>
</dbReference>
<dbReference type="Pfam" id="PF23350">
    <property type="entry name" value="BBS2_pf"/>
    <property type="match status" value="1"/>
</dbReference>
<name>A0A430QH25_SCHBO</name>
<dbReference type="STRING" id="6184.A0A430QH25"/>
<sequence length="757" mass="87016">MHNDHEVYIYNPKFYHSSEGTTKILSQDFIKCSNIHSICAIHTGKFEHISNQNDLLIIGSKYGILIYDSINNVDIFWKELKNNGVNTIFYKHFDEQYKYYKDTDIIFIGGHCSLIGLNYSAKELFWTVTSDRISAITCLSYENDEEYLNDIVVGSEDYTIRIFRNELIIHEISETDAVIKLISLGGEYFGYGLRNGTIGVYNRVNRVWRIKSKNKPICFVSHDINYDGYPELICGWNNGKVDARLRSNGVIVFKIQLDDCVAGMTVGDYYGFTNILLVCTTEGDIRCYSVSHSKNYLNSESSEDTLRHLITKRQNLLLEIQSIDQNSNLSQWSKTEIRHGNLNIIKANTELQTKLEVSPDKPCVNLTIQTNDDQNSYYLLASTQLLPQFCLYRLLSQNPKLDFHADLDSLRSGVFFIVHERPQRLAIWLNQNFILGSEIIVNEQSSLFVVFEELRSANRWISTINKNLNEILNNFIVQQQNSKRLLYITMTNKGEITIKTENLELAANLVQSISRHFNITELSSTCDFPELFNTLEELIEMLLSIANHDLMSNYYSRTTNYEVSMDCLKYINQIIEHVSSLRAEHHHEHHEEAGHGHDNKDHCKSSEHCVKDCHDKEGAGHGSHDKPQHCGTGCHKPGSGKITVIHHIILQSYKSINLVHSDPTSRQPAISKASSRDHDTENAPVYCETDSFLDNIREDVNTKMAIDRWSFPNSSKTLIHRKSEWFDLILNRLGRNGHRILISSSSDIIYHKHRTNI</sequence>
<comment type="caution">
    <text evidence="5">The sequence shown here is derived from an EMBL/GenBank/DDBJ whole genome shotgun (WGS) entry which is preliminary data.</text>
</comment>
<dbReference type="Pfam" id="PF14781">
    <property type="entry name" value="BBS2_N"/>
    <property type="match status" value="1"/>
</dbReference>
<dbReference type="GO" id="GO:0031514">
    <property type="term" value="C:motile cilium"/>
    <property type="evidence" value="ECO:0007669"/>
    <property type="project" value="TreeGrafter"/>
</dbReference>
<dbReference type="EMBL" id="QMKO01001734">
    <property type="protein sequence ID" value="RTG86988.1"/>
    <property type="molecule type" value="Genomic_DNA"/>
</dbReference>
<dbReference type="InterPro" id="IPR016616">
    <property type="entry name" value="Bardet-Biedl_syndrome_2_prot"/>
</dbReference>
<dbReference type="AlphaFoldDB" id="A0A430QH25"/>
<dbReference type="PANTHER" id="PTHR32465:SF0">
    <property type="entry name" value="BARDET-BIEDL SYNDROME 2 PROTEIN"/>
    <property type="match status" value="1"/>
</dbReference>
<feature type="domain" description="Ciliary BBSome complex subunit 2 N-terminal" evidence="2">
    <location>
        <begin position="6"/>
        <end position="89"/>
    </location>
</feature>
<dbReference type="GO" id="GO:0036064">
    <property type="term" value="C:ciliary basal body"/>
    <property type="evidence" value="ECO:0007669"/>
    <property type="project" value="TreeGrafter"/>
</dbReference>
<evidence type="ECO:0000259" key="3">
    <source>
        <dbReference type="Pfam" id="PF14783"/>
    </source>
</evidence>
<evidence type="ECO:0000259" key="2">
    <source>
        <dbReference type="Pfam" id="PF14781"/>
    </source>
</evidence>
<dbReference type="GO" id="GO:0016020">
    <property type="term" value="C:membrane"/>
    <property type="evidence" value="ECO:0007669"/>
    <property type="project" value="TreeGrafter"/>
</dbReference>
<dbReference type="InterPro" id="IPR029430">
    <property type="entry name" value="BBS2_N"/>
</dbReference>
<feature type="domain" description="BBS2 platform" evidence="4">
    <location>
        <begin position="412"/>
        <end position="514"/>
    </location>
</feature>
<dbReference type="GO" id="GO:1905515">
    <property type="term" value="P:non-motile cilium assembly"/>
    <property type="evidence" value="ECO:0007669"/>
    <property type="project" value="InterPro"/>
</dbReference>
<dbReference type="Proteomes" id="UP000290809">
    <property type="component" value="Unassembled WGS sequence"/>
</dbReference>
<dbReference type="Pfam" id="PF14783">
    <property type="entry name" value="BBS2_Mid"/>
    <property type="match status" value="1"/>
</dbReference>
<dbReference type="InterPro" id="IPR029429">
    <property type="entry name" value="BBS2_Mid"/>
</dbReference>
<evidence type="ECO:0000259" key="4">
    <source>
        <dbReference type="Pfam" id="PF23350"/>
    </source>
</evidence>
<evidence type="ECO:0000313" key="6">
    <source>
        <dbReference type="Proteomes" id="UP000290809"/>
    </source>
</evidence>
<feature type="region of interest" description="Disordered" evidence="1">
    <location>
        <begin position="662"/>
        <end position="681"/>
    </location>
</feature>
<organism evidence="5 6">
    <name type="scientific">Schistosoma bovis</name>
    <name type="common">Blood fluke</name>
    <dbReference type="NCBI Taxonomy" id="6184"/>
    <lineage>
        <taxon>Eukaryota</taxon>
        <taxon>Metazoa</taxon>
        <taxon>Spiralia</taxon>
        <taxon>Lophotrochozoa</taxon>
        <taxon>Platyhelminthes</taxon>
        <taxon>Trematoda</taxon>
        <taxon>Digenea</taxon>
        <taxon>Strigeidida</taxon>
        <taxon>Schistosomatoidea</taxon>
        <taxon>Schistosomatidae</taxon>
        <taxon>Schistosoma</taxon>
    </lineage>
</organism>